<gene>
    <name evidence="1" type="ORF">PPRIM_AZ9-3.1.T2150002</name>
</gene>
<dbReference type="EMBL" id="CAJJDM010000224">
    <property type="protein sequence ID" value="CAD8117885.1"/>
    <property type="molecule type" value="Genomic_DNA"/>
</dbReference>
<dbReference type="PANTHER" id="PTHR33706">
    <property type="entry name" value="MORN VARIANT REPEAT PROTEIN"/>
    <property type="match status" value="1"/>
</dbReference>
<accession>A0A8S1QSJ9</accession>
<proteinExistence type="predicted"/>
<keyword evidence="2" id="KW-1185">Reference proteome</keyword>
<dbReference type="PANTHER" id="PTHR33706:SF1">
    <property type="entry name" value="TPR REPEAT PROTEIN"/>
    <property type="match status" value="1"/>
</dbReference>
<protein>
    <submittedName>
        <fullName evidence="1">Uncharacterized protein</fullName>
    </submittedName>
</protein>
<sequence>MFLINQEKQFVWEEGTQMLRAIYWDISVKPSEQKTTTLQITFTNNQEIQYSRDGSILRVDLIEDISRKPEILTNLDQIQNLKWWGQYGKLNQKVGKWTATWNGATMKNVGGYYSNTGNKQGQWITLIENYWSQAKVYEVGEYQNGIRKDNWKYIYDNKKIGGGRYNYEGQKHGKWVELQKNFQDHIQVKYTGEYKNGQKIGIWDIEYRNERRNHFIKIGGGAYNEVGDGLQSGNWVEISDNKNFEADEQIIYIGQYKNGKKVGRWDIWCNMLDEKSLKIIGGGLYDEAGDGLKIGEWIDLNDGFDEQKYVTYHGEYKNDKKVGLWEIWNLCLSKYDYQEKYIGGGLYDEDGEEIKLGKWVQLPDNFRNCQATYNGEYKNGKKVGRWDIWCDVFDENNLKIIGGGLYDEAGDGLKLGNWVELWDNFEEHEQVTYKGEYKNGNKVGQWDIWYKCLRDSDKIIIKIGGGSYDEDGEGLKQGKWVEVSDNFHIYSQVTYNGEYKNGKKCGKWDIFQRKYRTKYFEYMQKLFIKSVLQWWWII</sequence>
<dbReference type="OMA" id="WESKVTY"/>
<dbReference type="AlphaFoldDB" id="A0A8S1QSJ9"/>
<dbReference type="Proteomes" id="UP000688137">
    <property type="component" value="Unassembled WGS sequence"/>
</dbReference>
<comment type="caution">
    <text evidence="1">The sequence shown here is derived from an EMBL/GenBank/DDBJ whole genome shotgun (WGS) entry which is preliminary data.</text>
</comment>
<evidence type="ECO:0000313" key="2">
    <source>
        <dbReference type="Proteomes" id="UP000688137"/>
    </source>
</evidence>
<evidence type="ECO:0000313" key="1">
    <source>
        <dbReference type="EMBL" id="CAD8117885.1"/>
    </source>
</evidence>
<reference evidence="1" key="1">
    <citation type="submission" date="2021-01" db="EMBL/GenBank/DDBJ databases">
        <authorList>
            <consortium name="Genoscope - CEA"/>
            <person name="William W."/>
        </authorList>
    </citation>
    <scope>NUCLEOTIDE SEQUENCE</scope>
</reference>
<name>A0A8S1QSJ9_PARPR</name>
<organism evidence="1 2">
    <name type="scientific">Paramecium primaurelia</name>
    <dbReference type="NCBI Taxonomy" id="5886"/>
    <lineage>
        <taxon>Eukaryota</taxon>
        <taxon>Sar</taxon>
        <taxon>Alveolata</taxon>
        <taxon>Ciliophora</taxon>
        <taxon>Intramacronucleata</taxon>
        <taxon>Oligohymenophorea</taxon>
        <taxon>Peniculida</taxon>
        <taxon>Parameciidae</taxon>
        <taxon>Paramecium</taxon>
    </lineage>
</organism>